<dbReference type="RefSeq" id="WP_270897822.1">
    <property type="nucleotide sequence ID" value="NZ_JBHSPF010000024.1"/>
</dbReference>
<dbReference type="InterPro" id="IPR036390">
    <property type="entry name" value="WH_DNA-bd_sf"/>
</dbReference>
<protein>
    <submittedName>
        <fullName evidence="4">PaaX family transcriptional regulator C-terminal domain-containing protein</fullName>
    </submittedName>
</protein>
<evidence type="ECO:0000313" key="5">
    <source>
        <dbReference type="Proteomes" id="UP001596143"/>
    </source>
</evidence>
<dbReference type="InterPro" id="IPR011965">
    <property type="entry name" value="PaaX_trns_reg"/>
</dbReference>
<feature type="domain" description="Transcriptional repressor PaaX-like N-terminal" evidence="1">
    <location>
        <begin position="3"/>
        <end position="70"/>
    </location>
</feature>
<dbReference type="InterPro" id="IPR048846">
    <property type="entry name" value="PaaX-like_central"/>
</dbReference>
<dbReference type="SUPFAM" id="SSF46785">
    <property type="entry name" value="Winged helix' DNA-binding domain"/>
    <property type="match status" value="1"/>
</dbReference>
<feature type="domain" description="Transcriptional repressor PaaX-like C-terminal" evidence="2">
    <location>
        <begin position="173"/>
        <end position="265"/>
    </location>
</feature>
<dbReference type="PIRSF" id="PIRSF020623">
    <property type="entry name" value="PaaX"/>
    <property type="match status" value="1"/>
</dbReference>
<evidence type="ECO:0000313" key="4">
    <source>
        <dbReference type="EMBL" id="MFC5628539.1"/>
    </source>
</evidence>
<dbReference type="Gene3D" id="1.10.10.10">
    <property type="entry name" value="Winged helix-like DNA-binding domain superfamily/Winged helix DNA-binding domain"/>
    <property type="match status" value="1"/>
</dbReference>
<comment type="caution">
    <text evidence="4">The sequence shown here is derived from an EMBL/GenBank/DDBJ whole genome shotgun (WGS) entry which is preliminary data.</text>
</comment>
<evidence type="ECO:0000259" key="2">
    <source>
        <dbReference type="Pfam" id="PF08223"/>
    </source>
</evidence>
<dbReference type="InterPro" id="IPR036388">
    <property type="entry name" value="WH-like_DNA-bd_sf"/>
</dbReference>
<evidence type="ECO:0000259" key="1">
    <source>
        <dbReference type="Pfam" id="PF07848"/>
    </source>
</evidence>
<dbReference type="PANTHER" id="PTHR30319:SF1">
    <property type="entry name" value="TRANSCRIPTIONAL REPRESSOR PAAX"/>
    <property type="match status" value="1"/>
</dbReference>
<dbReference type="InterPro" id="IPR013225">
    <property type="entry name" value="PaaX_C"/>
</dbReference>
<accession>A0ABW0U8I7</accession>
<dbReference type="Gene3D" id="1.20.58.1460">
    <property type="match status" value="1"/>
</dbReference>
<name>A0ABW0U8I7_9BACI</name>
<reference evidence="5" key="1">
    <citation type="journal article" date="2019" name="Int. J. Syst. Evol. Microbiol.">
        <title>The Global Catalogue of Microorganisms (GCM) 10K type strain sequencing project: providing services to taxonomists for standard genome sequencing and annotation.</title>
        <authorList>
            <consortium name="The Broad Institute Genomics Platform"/>
            <consortium name="The Broad Institute Genome Sequencing Center for Infectious Disease"/>
            <person name="Wu L."/>
            <person name="Ma J."/>
        </authorList>
    </citation>
    <scope>NUCLEOTIDE SEQUENCE [LARGE SCALE GENOMIC DNA]</scope>
    <source>
        <strain evidence="5">CGMCC 1.15790</strain>
    </source>
</reference>
<keyword evidence="5" id="KW-1185">Reference proteome</keyword>
<dbReference type="Pfam" id="PF07848">
    <property type="entry name" value="PaaX"/>
    <property type="match status" value="1"/>
</dbReference>
<proteinExistence type="predicted"/>
<dbReference type="EMBL" id="JBHSPF010000024">
    <property type="protein sequence ID" value="MFC5628539.1"/>
    <property type="molecule type" value="Genomic_DNA"/>
</dbReference>
<organism evidence="4 5">
    <name type="scientific">Aliibacillus thermotolerans</name>
    <dbReference type="NCBI Taxonomy" id="1834418"/>
    <lineage>
        <taxon>Bacteria</taxon>
        <taxon>Bacillati</taxon>
        <taxon>Bacillota</taxon>
        <taxon>Bacilli</taxon>
        <taxon>Bacillales</taxon>
        <taxon>Bacillaceae</taxon>
        <taxon>Aliibacillus</taxon>
    </lineage>
</organism>
<feature type="domain" description="Transcriptional repressor PaaX-like central Cas2-like" evidence="3">
    <location>
        <begin position="89"/>
        <end position="167"/>
    </location>
</feature>
<dbReference type="Pfam" id="PF20803">
    <property type="entry name" value="PaaX_M"/>
    <property type="match status" value="1"/>
</dbReference>
<dbReference type="Proteomes" id="UP001596143">
    <property type="component" value="Unassembled WGS sequence"/>
</dbReference>
<dbReference type="PANTHER" id="PTHR30319">
    <property type="entry name" value="PHENYLACETIC ACID REGULATOR-RELATED TRANSCRIPTIONAL REPRESSOR"/>
    <property type="match status" value="1"/>
</dbReference>
<dbReference type="Gene3D" id="3.30.70.2650">
    <property type="match status" value="1"/>
</dbReference>
<dbReference type="InterPro" id="IPR012906">
    <property type="entry name" value="PaaX-like_N"/>
</dbReference>
<sequence>MKPRALLFTLYGEYVQYYGGEIWVGSLIQLMKQFGVSESSVRGALLRMVQKDLMKVRKIGNRSYYSFTPQGQSQTEDGVNRVYGERPFEWDNTWRILTYSFPEEKRDLRNEIRKELMWIGFGAISNSTWVSPNPLESQVLEMMERYELHDYMMLFSSSTVLSHSNDWIVNKGWNLDEISREYEKFIEQYSDKFEELQNKALNNTLTDQESFIERTQLVHEYRKFLFKDPGFPAELLPDHWKGTEARELFWKIHQLITIPSVRFFESIFEPAPDREVEIDRDKAINPFDKVQV</sequence>
<gene>
    <name evidence="4" type="ORF">ACFPTR_06465</name>
</gene>
<evidence type="ECO:0000259" key="3">
    <source>
        <dbReference type="Pfam" id="PF20803"/>
    </source>
</evidence>
<dbReference type="Pfam" id="PF08223">
    <property type="entry name" value="PaaX_C"/>
    <property type="match status" value="1"/>
</dbReference>